<evidence type="ECO:0000256" key="3">
    <source>
        <dbReference type="ARBA" id="ARBA00022801"/>
    </source>
</evidence>
<dbReference type="Pfam" id="PF18962">
    <property type="entry name" value="Por_Secre_tail"/>
    <property type="match status" value="1"/>
</dbReference>
<feature type="chain" id="PRO_5046879491" evidence="5">
    <location>
        <begin position="20"/>
        <end position="1094"/>
    </location>
</feature>
<dbReference type="RefSeq" id="WP_248436663.1">
    <property type="nucleotide sequence ID" value="NZ_CP096205.1"/>
</dbReference>
<dbReference type="SUPFAM" id="SSF55486">
    <property type="entry name" value="Metalloproteases ('zincins'), catalytic domain"/>
    <property type="match status" value="1"/>
</dbReference>
<dbReference type="Proteomes" id="UP000830583">
    <property type="component" value="Chromosome"/>
</dbReference>
<dbReference type="NCBIfam" id="TIGR04183">
    <property type="entry name" value="Por_Secre_tail"/>
    <property type="match status" value="1"/>
</dbReference>
<name>A0ABY4KIZ2_9FLAO</name>
<feature type="signal peptide" evidence="5">
    <location>
        <begin position="1"/>
        <end position="19"/>
    </location>
</feature>
<accession>A0ABY4KIZ2</accession>
<dbReference type="InterPro" id="IPR024079">
    <property type="entry name" value="MetalloPept_cat_dom_sf"/>
</dbReference>
<dbReference type="Gene3D" id="2.60.40.10">
    <property type="entry name" value="Immunoglobulins"/>
    <property type="match status" value="2"/>
</dbReference>
<reference evidence="7" key="1">
    <citation type="submission" date="2022-04" db="EMBL/GenBank/DDBJ databases">
        <title>Consumption of N2O by Flavobacterium azooxidireducens sp. nov. isolated from Decomposing Leaf Litter of Phragmites australis (Cav.).</title>
        <authorList>
            <person name="Behrendt U."/>
            <person name="Spanner T."/>
            <person name="Augustin J."/>
            <person name="Horn M.A."/>
            <person name="Kolb S."/>
            <person name="Ulrich A."/>
        </authorList>
    </citation>
    <scope>NUCLEOTIDE SEQUENCE</scope>
    <source>
        <strain evidence="7">IGB 4-14</strain>
    </source>
</reference>
<dbReference type="EMBL" id="CP096205">
    <property type="protein sequence ID" value="UPQ80778.1"/>
    <property type="molecule type" value="Genomic_DNA"/>
</dbReference>
<evidence type="ECO:0000256" key="2">
    <source>
        <dbReference type="ARBA" id="ARBA00022729"/>
    </source>
</evidence>
<dbReference type="InterPro" id="IPR008979">
    <property type="entry name" value="Galactose-bd-like_sf"/>
</dbReference>
<organism evidence="7 8">
    <name type="scientific">Flavobacterium azooxidireducens</name>
    <dbReference type="NCBI Taxonomy" id="1871076"/>
    <lineage>
        <taxon>Bacteria</taxon>
        <taxon>Pseudomonadati</taxon>
        <taxon>Bacteroidota</taxon>
        <taxon>Flavobacteriia</taxon>
        <taxon>Flavobacteriales</taxon>
        <taxon>Flavobacteriaceae</taxon>
        <taxon>Flavobacterium</taxon>
    </lineage>
</organism>
<dbReference type="Gene3D" id="3.40.390.10">
    <property type="entry name" value="Collagenase (Catalytic Domain)"/>
    <property type="match status" value="1"/>
</dbReference>
<dbReference type="Gene3D" id="2.60.120.260">
    <property type="entry name" value="Galactose-binding domain-like"/>
    <property type="match status" value="1"/>
</dbReference>
<keyword evidence="1" id="KW-0645">Protease</keyword>
<dbReference type="SUPFAM" id="SSF49785">
    <property type="entry name" value="Galactose-binding domain-like"/>
    <property type="match status" value="1"/>
</dbReference>
<proteinExistence type="predicted"/>
<keyword evidence="8" id="KW-1185">Reference proteome</keyword>
<gene>
    <name evidence="7" type="ORF">M0M57_08040</name>
</gene>
<evidence type="ECO:0000256" key="4">
    <source>
        <dbReference type="SAM" id="MobiDB-lite"/>
    </source>
</evidence>
<feature type="region of interest" description="Disordered" evidence="4">
    <location>
        <begin position="475"/>
        <end position="495"/>
    </location>
</feature>
<evidence type="ECO:0000313" key="8">
    <source>
        <dbReference type="Proteomes" id="UP000830583"/>
    </source>
</evidence>
<evidence type="ECO:0000256" key="1">
    <source>
        <dbReference type="ARBA" id="ARBA00022670"/>
    </source>
</evidence>
<feature type="compositionally biased region" description="Low complexity" evidence="4">
    <location>
        <begin position="483"/>
        <end position="495"/>
    </location>
</feature>
<keyword evidence="2 5" id="KW-0732">Signal</keyword>
<dbReference type="InterPro" id="IPR013783">
    <property type="entry name" value="Ig-like_fold"/>
</dbReference>
<evidence type="ECO:0000259" key="6">
    <source>
        <dbReference type="PROSITE" id="PS51829"/>
    </source>
</evidence>
<dbReference type="PROSITE" id="PS51829">
    <property type="entry name" value="P_HOMO_B"/>
    <property type="match status" value="1"/>
</dbReference>
<sequence>MKKALFIVLFSLLFSTSYAQKNFWEKIDETNLSPIQRVQRTTFPIDYDIYSLDLQNFKGELLKAPKRDKSNLLSNVILNFPNAEGEFESFRIYEASVMHPDLQAQFADIRSYVGIGTENKTAMVRFSVTMFGLHAMLFRADRAVHYIDTYTNDLTQYVIYSRKNIQPSSTFSCLVEDEDFEEDKGIHFSPRNNFDISSNTGIFRTYRLAMACTIEYAQFHWQAAGMTAATPEETRKTAVLAAMNVSMTRINGIFERDMSLTMQLVPNNLDIIFITSDNFNNTNSNILINQSQTVIDGIIGSDNYDIGHTVSTGGGGLAQLNSPCTNNKARGITGSFAPVGDPFDVDYVAHEMGHQFGATHTQNNSCQRSGATAVEPGSASTIMGYAGICSPNVQNNSDAYFHVLSLAQMDNFIAGTGNCSDNINNNNSAPVIQSIPNYTIPRSTAFVLEGNATDADGDALTYCWEQTDTGIAIQPPTATDAANGPRFRSRNPSSSPNRYLPFMTTILAGATSNTWEVVPSIAKTMNFALTVRDNATPNGGQTARANMTVTTVANAGPFIVTAPNTNVSWVAGTNQNVTWDVAGTTANGVDTPYVDIYLSTNGGSTFPILLASQVPNDGSEIITVPNSVGTTNRIMVKGHKNIFLDVSNTNFSITAPTPTMAIAFNGIEGEQNKAICQGNNEIFNLDYQTFAGFNANATFSATGNPAGTTVSFSPTSASTQGVVQMQVTTNASTPIGLYTIAVTATSGVITKTVNMYLDVVSSNFDTIMLNSPANASNVEPSGVSFEWAADSNASLYTIQIALDASFLTIFEEAVVGTNSYVATSLPNQTTLYWRVSPRNSACSGIYSSPFSFSTTYCGTTASENVPIVIPSTGTPTVNSMLTIPAVENVIIQKITVTLNVSHTWINDLIVTLISPSGTQVQLMNRECNPDEGDANAVATFDDNGIVLVCGVNPAISGVLLPEQPLSALNGQNSQGDWTLRVQDVFNLDGGAINSWSLTICSENAPASLADNIGLNFGLYPNPTKGNFTLAMNNLESEKIAVTVFDMRGRLIFEQSYSNNGSFNEEIQLVNPQAGIYLVKVSDGNNQETKRLIVE</sequence>
<dbReference type="InterPro" id="IPR002884">
    <property type="entry name" value="P_dom"/>
</dbReference>
<feature type="domain" description="P/Homo B" evidence="6">
    <location>
        <begin position="847"/>
        <end position="1005"/>
    </location>
</feature>
<keyword evidence="3" id="KW-0378">Hydrolase</keyword>
<protein>
    <submittedName>
        <fullName evidence="7">M12 family metallo-peptidase</fullName>
    </submittedName>
</protein>
<dbReference type="InterPro" id="IPR026444">
    <property type="entry name" value="Secre_tail"/>
</dbReference>
<evidence type="ECO:0000256" key="5">
    <source>
        <dbReference type="SAM" id="SignalP"/>
    </source>
</evidence>
<evidence type="ECO:0000313" key="7">
    <source>
        <dbReference type="EMBL" id="UPQ80778.1"/>
    </source>
</evidence>
<dbReference type="Pfam" id="PF01483">
    <property type="entry name" value="P_proprotein"/>
    <property type="match status" value="1"/>
</dbReference>
<dbReference type="Pfam" id="PF13582">
    <property type="entry name" value="Reprolysin_3"/>
    <property type="match status" value="1"/>
</dbReference>